<feature type="region of interest" description="Disordered" evidence="2">
    <location>
        <begin position="286"/>
        <end position="305"/>
    </location>
</feature>
<evidence type="ECO:0000256" key="2">
    <source>
        <dbReference type="SAM" id="MobiDB-lite"/>
    </source>
</evidence>
<dbReference type="RefSeq" id="WP_064023832.1">
    <property type="nucleotide sequence ID" value="NZ_LUUL01000093.1"/>
</dbReference>
<feature type="domain" description="KfrA N-terminal DNA-binding" evidence="3">
    <location>
        <begin position="11"/>
        <end position="115"/>
    </location>
</feature>
<name>A0AA91DBG2_9GAMM</name>
<keyword evidence="5" id="KW-1185">Reference proteome</keyword>
<evidence type="ECO:0000259" key="3">
    <source>
        <dbReference type="Pfam" id="PF11740"/>
    </source>
</evidence>
<dbReference type="Proteomes" id="UP000077734">
    <property type="component" value="Unassembled WGS sequence"/>
</dbReference>
<feature type="compositionally biased region" description="Polar residues" evidence="2">
    <location>
        <begin position="295"/>
        <end position="305"/>
    </location>
</feature>
<feature type="coiled-coil region" evidence="1">
    <location>
        <begin position="201"/>
        <end position="281"/>
    </location>
</feature>
<feature type="coiled-coil region" evidence="1">
    <location>
        <begin position="80"/>
        <end position="167"/>
    </location>
</feature>
<dbReference type="EMBL" id="LUUL01000093">
    <property type="protein sequence ID" value="OAI24181.1"/>
    <property type="molecule type" value="Genomic_DNA"/>
</dbReference>
<accession>A0AA91DBG2</accession>
<evidence type="ECO:0000313" key="5">
    <source>
        <dbReference type="Proteomes" id="UP000077734"/>
    </source>
</evidence>
<evidence type="ECO:0000256" key="1">
    <source>
        <dbReference type="SAM" id="Coils"/>
    </source>
</evidence>
<organism evidence="4 5">
    <name type="scientific">Methylomonas koyamae</name>
    <dbReference type="NCBI Taxonomy" id="702114"/>
    <lineage>
        <taxon>Bacteria</taxon>
        <taxon>Pseudomonadati</taxon>
        <taxon>Pseudomonadota</taxon>
        <taxon>Gammaproteobacteria</taxon>
        <taxon>Methylococcales</taxon>
        <taxon>Methylococcaceae</taxon>
        <taxon>Methylomonas</taxon>
    </lineage>
</organism>
<protein>
    <recommendedName>
        <fullName evidence="3">KfrA N-terminal DNA-binding domain-containing protein</fullName>
    </recommendedName>
</protein>
<dbReference type="Pfam" id="PF11740">
    <property type="entry name" value="KfrA_N"/>
    <property type="match status" value="1"/>
</dbReference>
<dbReference type="AlphaFoldDB" id="A0AA91DBG2"/>
<proteinExistence type="predicted"/>
<keyword evidence="1" id="KW-0175">Coiled coil</keyword>
<dbReference type="InterPro" id="IPR021104">
    <property type="entry name" value="KfrA_DNA-bd_N"/>
</dbReference>
<evidence type="ECO:0000313" key="4">
    <source>
        <dbReference type="EMBL" id="OAI24181.1"/>
    </source>
</evidence>
<gene>
    <name evidence="4" type="ORF">A1356_15970</name>
</gene>
<reference evidence="4 5" key="1">
    <citation type="submission" date="2016-03" db="EMBL/GenBank/DDBJ databases">
        <authorList>
            <person name="Heylen K."/>
            <person name="De Vos P."/>
            <person name="Vekeman B."/>
        </authorList>
    </citation>
    <scope>NUCLEOTIDE SEQUENCE [LARGE SCALE GENOMIC DNA]</scope>
    <source>
        <strain evidence="4 5">R-49807</strain>
    </source>
</reference>
<sequence>MSNRTDTYALAYECCDTVLREDGRFPTIDAIRDRIGVNSPTVISRAIKDWTLHFANKHKETFERPDMPAVMLDTAVSLWQLALKEASKQFDEQRQQLEENARNDQALIVQLQQQLVDQQTQWDTERSQLSQHNEELRHTNAELATALAEARQSLSHTNAELASTREALSRAEGSLSTSKAALQAQESAWSHRFDQQHDWHLARIEEEKNAARQEHARTITALGRELEDFRLELATAQARITQLMQQLSDRHEHQLKWEADLATLRAQLAAREVELQAEKDKCRRLHELVRKQRRPAQNTPDKAAG</sequence>
<comment type="caution">
    <text evidence="4">The sequence shown here is derived from an EMBL/GenBank/DDBJ whole genome shotgun (WGS) entry which is preliminary data.</text>
</comment>